<dbReference type="InterPro" id="IPR029063">
    <property type="entry name" value="SAM-dependent_MTases_sf"/>
</dbReference>
<evidence type="ECO:0000313" key="3">
    <source>
        <dbReference type="Proteomes" id="UP000717752"/>
    </source>
</evidence>
<dbReference type="EMBL" id="JAEUAK010000021">
    <property type="protein sequence ID" value="MBW9056658.1"/>
    <property type="molecule type" value="Genomic_DNA"/>
</dbReference>
<dbReference type="Proteomes" id="UP000717752">
    <property type="component" value="Unassembled WGS sequence"/>
</dbReference>
<dbReference type="SUPFAM" id="SSF53335">
    <property type="entry name" value="S-adenosyl-L-methionine-dependent methyltransferases"/>
    <property type="match status" value="1"/>
</dbReference>
<comment type="caution">
    <text evidence="2">The sequence shown here is derived from an EMBL/GenBank/DDBJ whole genome shotgun (WGS) entry which is preliminary data.</text>
</comment>
<organism evidence="2 3">
    <name type="scientific">Rhizobium mesosinicum</name>
    <dbReference type="NCBI Taxonomy" id="335017"/>
    <lineage>
        <taxon>Bacteria</taxon>
        <taxon>Pseudomonadati</taxon>
        <taxon>Pseudomonadota</taxon>
        <taxon>Alphaproteobacteria</taxon>
        <taxon>Hyphomicrobiales</taxon>
        <taxon>Rhizobiaceae</taxon>
        <taxon>Rhizobium/Agrobacterium group</taxon>
        <taxon>Rhizobium</taxon>
    </lineage>
</organism>
<dbReference type="InterPro" id="IPR006342">
    <property type="entry name" value="FkbM_mtfrase"/>
</dbReference>
<keyword evidence="2" id="KW-0808">Transferase</keyword>
<evidence type="ECO:0000259" key="1">
    <source>
        <dbReference type="Pfam" id="PF05050"/>
    </source>
</evidence>
<dbReference type="Gene3D" id="3.40.50.150">
    <property type="entry name" value="Vaccinia Virus protein VP39"/>
    <property type="match status" value="1"/>
</dbReference>
<dbReference type="GO" id="GO:0008168">
    <property type="term" value="F:methyltransferase activity"/>
    <property type="evidence" value="ECO:0007669"/>
    <property type="project" value="UniProtKB-KW"/>
</dbReference>
<keyword evidence="3" id="KW-1185">Reference proteome</keyword>
<evidence type="ECO:0000313" key="2">
    <source>
        <dbReference type="EMBL" id="MBW9056658.1"/>
    </source>
</evidence>
<name>A0ABS7H2X9_9HYPH</name>
<dbReference type="InterPro" id="IPR052514">
    <property type="entry name" value="SAM-dependent_MTase"/>
</dbReference>
<accession>A0ABS7H2X9</accession>
<gene>
    <name evidence="2" type="ORF">JNB85_30030</name>
</gene>
<reference evidence="2 3" key="1">
    <citation type="journal article" date="2021" name="MBio">
        <title>Poor Competitiveness of Bradyrhizobium in Pigeon Pea Root Colonization in Indian Soils.</title>
        <authorList>
            <person name="Chalasani D."/>
            <person name="Basu A."/>
            <person name="Pullabhotla S.V.S.R.N."/>
            <person name="Jorrin B."/>
            <person name="Neal A.L."/>
            <person name="Poole P.S."/>
            <person name="Podile A.R."/>
            <person name="Tkacz A."/>
        </authorList>
    </citation>
    <scope>NUCLEOTIDE SEQUENCE [LARGE SCALE GENOMIC DNA]</scope>
    <source>
        <strain evidence="2 3">HU56</strain>
    </source>
</reference>
<dbReference type="NCBIfam" id="TIGR01444">
    <property type="entry name" value="fkbM_fam"/>
    <property type="match status" value="1"/>
</dbReference>
<dbReference type="PANTHER" id="PTHR34203">
    <property type="entry name" value="METHYLTRANSFERASE, FKBM FAMILY PROTEIN"/>
    <property type="match status" value="1"/>
</dbReference>
<keyword evidence="2" id="KW-0489">Methyltransferase</keyword>
<proteinExistence type="predicted"/>
<feature type="domain" description="Methyltransferase FkbM" evidence="1">
    <location>
        <begin position="49"/>
        <end position="208"/>
    </location>
</feature>
<dbReference type="GO" id="GO:0032259">
    <property type="term" value="P:methylation"/>
    <property type="evidence" value="ECO:0007669"/>
    <property type="project" value="UniProtKB-KW"/>
</dbReference>
<sequence>MMLFRLANHLYSGCYPLYYRLYTRWKAFADRRERYIVRSIIKPDARVIDVGANIGAYTRFFSELIGSCGFVTALEPDPVNFKRLLENVGGLANVKAVHAAAGETSGEVALFKSNEMNVDHRTFDSGDGRESIVVRMVALDDLVAANERVDFIKLDVQGFEMSVLTGAQRVLTENRDIKILMEFWPYGLQKASVAPESVLIYLKSLGFSIAAITSLDEEFVASKLDFSSANSYSNVLIYRK</sequence>
<dbReference type="PANTHER" id="PTHR34203:SF15">
    <property type="entry name" value="SLL1173 PROTEIN"/>
    <property type="match status" value="1"/>
</dbReference>
<protein>
    <submittedName>
        <fullName evidence="2">FkbM family methyltransferase</fullName>
    </submittedName>
</protein>
<dbReference type="Pfam" id="PF05050">
    <property type="entry name" value="Methyltransf_21"/>
    <property type="match status" value="1"/>
</dbReference>